<feature type="transmembrane region" description="Helical" evidence="4">
    <location>
        <begin position="268"/>
        <end position="290"/>
    </location>
</feature>
<sequence length="546" mass="60451">MPSPSRERILSDEEELNTIRILVAGDAAVGKTRVCELLCNGRGASELLLPLPGTDTQQDWTCGCKLSILREMVDADFRPLEVEVELWEVGGTKTYSCARPVFYDALDAVLLVYDMSNMKSYHGLVAWLFELCSLVRPPSLKYWDAGGGSGGQPDMDLELGDSRSSEQGILGGRCPVLFVANKCDLQDQQQRENFARNKPRPIPPERPPLVDRLLGGGTGDAFLQPYRRSTAEQQLLEKLCLLQAQWDIGDSIGALLSTVRILALQQELAMAAMGVAAAVAAGGAIGIIAYQTSCMLGRTRRHVTLVGDMLMHGSVAGQAEGSIFLRGAEVCKHGKELHVIKDAELAIAIYFDDEEEADFWAKGLSSAVKVSDSLPKLFSMHAREMSKRSEEANASAANAISKLLSLKRRELTEVERKAHNYELVADQKQQEVQELQERLAAQAALASQKEEEMERLRQEVEAEKNKVDRMELDTTAASAPADESSRAENDEKEKCHRYHQRAHFEKSQKMEEVQKRLLAMQKLLEQSEAPGVRKPRRSTPASFPSQ</sequence>
<dbReference type="InterPro" id="IPR027417">
    <property type="entry name" value="P-loop_NTPase"/>
</dbReference>
<feature type="compositionally biased region" description="Basic and acidic residues" evidence="3">
    <location>
        <begin position="450"/>
        <end position="472"/>
    </location>
</feature>
<gene>
    <name evidence="5" type="ORF">CCMP2556_LOCUS28738</name>
</gene>
<dbReference type="Proteomes" id="UP001642484">
    <property type="component" value="Unassembled WGS sequence"/>
</dbReference>
<evidence type="ECO:0000256" key="1">
    <source>
        <dbReference type="ARBA" id="ARBA00022741"/>
    </source>
</evidence>
<keyword evidence="1" id="KW-0547">Nucleotide-binding</keyword>
<feature type="compositionally biased region" description="Basic and acidic residues" evidence="3">
    <location>
        <begin position="483"/>
        <end position="494"/>
    </location>
</feature>
<comment type="caution">
    <text evidence="5">The sequence shown here is derived from an EMBL/GenBank/DDBJ whole genome shotgun (WGS) entry which is preliminary data.</text>
</comment>
<evidence type="ECO:0000313" key="6">
    <source>
        <dbReference type="Proteomes" id="UP001642484"/>
    </source>
</evidence>
<keyword evidence="4" id="KW-1133">Transmembrane helix</keyword>
<keyword evidence="4" id="KW-0472">Membrane</keyword>
<protein>
    <submittedName>
        <fullName evidence="5">Uncharacterized protein</fullName>
    </submittedName>
</protein>
<feature type="compositionally biased region" description="Basic and acidic residues" evidence="3">
    <location>
        <begin position="502"/>
        <end position="515"/>
    </location>
</feature>
<evidence type="ECO:0000256" key="4">
    <source>
        <dbReference type="SAM" id="Phobius"/>
    </source>
</evidence>
<proteinExistence type="predicted"/>
<name>A0ABP0N7H7_9DINO</name>
<evidence type="ECO:0000256" key="2">
    <source>
        <dbReference type="ARBA" id="ARBA00023134"/>
    </source>
</evidence>
<evidence type="ECO:0000313" key="5">
    <source>
        <dbReference type="EMBL" id="CAK9058314.1"/>
    </source>
</evidence>
<feature type="region of interest" description="Disordered" evidence="3">
    <location>
        <begin position="450"/>
        <end position="546"/>
    </location>
</feature>
<evidence type="ECO:0000256" key="3">
    <source>
        <dbReference type="SAM" id="MobiDB-lite"/>
    </source>
</evidence>
<dbReference type="Pfam" id="PF08477">
    <property type="entry name" value="Roc"/>
    <property type="match status" value="1"/>
</dbReference>
<reference evidence="5 6" key="1">
    <citation type="submission" date="2024-02" db="EMBL/GenBank/DDBJ databases">
        <authorList>
            <person name="Chen Y."/>
            <person name="Shah S."/>
            <person name="Dougan E. K."/>
            <person name="Thang M."/>
            <person name="Chan C."/>
        </authorList>
    </citation>
    <scope>NUCLEOTIDE SEQUENCE [LARGE SCALE GENOMIC DNA]</scope>
</reference>
<keyword evidence="2" id="KW-0342">GTP-binding</keyword>
<dbReference type="SUPFAM" id="SSF52540">
    <property type="entry name" value="P-loop containing nucleoside triphosphate hydrolases"/>
    <property type="match status" value="1"/>
</dbReference>
<dbReference type="PANTHER" id="PTHR24073">
    <property type="entry name" value="DRAB5-RELATED"/>
    <property type="match status" value="1"/>
</dbReference>
<dbReference type="Gene3D" id="3.40.50.300">
    <property type="entry name" value="P-loop containing nucleotide triphosphate hydrolases"/>
    <property type="match status" value="1"/>
</dbReference>
<dbReference type="EMBL" id="CAXAMN010021361">
    <property type="protein sequence ID" value="CAK9058314.1"/>
    <property type="molecule type" value="Genomic_DNA"/>
</dbReference>
<keyword evidence="4" id="KW-0812">Transmembrane</keyword>
<accession>A0ABP0N7H7</accession>
<keyword evidence="6" id="KW-1185">Reference proteome</keyword>
<organism evidence="5 6">
    <name type="scientific">Durusdinium trenchii</name>
    <dbReference type="NCBI Taxonomy" id="1381693"/>
    <lineage>
        <taxon>Eukaryota</taxon>
        <taxon>Sar</taxon>
        <taxon>Alveolata</taxon>
        <taxon>Dinophyceae</taxon>
        <taxon>Suessiales</taxon>
        <taxon>Symbiodiniaceae</taxon>
        <taxon>Durusdinium</taxon>
    </lineage>
</organism>